<keyword evidence="1" id="KW-0436">Ligase</keyword>
<dbReference type="GO" id="GO:0016874">
    <property type="term" value="F:ligase activity"/>
    <property type="evidence" value="ECO:0007669"/>
    <property type="project" value="UniProtKB-KW"/>
</dbReference>
<evidence type="ECO:0000313" key="1">
    <source>
        <dbReference type="EMBL" id="PJE69514.1"/>
    </source>
</evidence>
<gene>
    <name evidence="1" type="ORF">COU98_01595</name>
</gene>
<protein>
    <submittedName>
        <fullName evidence="1">F420-0--gamma-glutamyl ligase</fullName>
    </submittedName>
</protein>
<sequence length="176" mass="19608">QKIVSILQGRIINKRDLRVGFWAKFLSKFAKKTPAGFSVGNPLKMQLAINLAGLPRILFACFCSVICKIFRVYGAFYRIAGHQISQLDGFYAEAFPQYGEIGILGPRDCDNFCDSLKNKFNLSFAIADVNDLGGNILGSSQDLKGKENLMLRILKDNPAGQSNQQTPIIIIRQIYD</sequence>
<accession>A0A2H9T1A2</accession>
<feature type="non-terminal residue" evidence="1">
    <location>
        <position position="1"/>
    </location>
</feature>
<organism evidence="1 2">
    <name type="scientific">Candidatus Staskawiczbacteria bacterium CG10_big_fil_rev_8_21_14_0_10_38_10</name>
    <dbReference type="NCBI Taxonomy" id="1974891"/>
    <lineage>
        <taxon>Bacteria</taxon>
        <taxon>Candidatus Staskawicziibacteriota</taxon>
    </lineage>
</organism>
<evidence type="ECO:0000313" key="2">
    <source>
        <dbReference type="Proteomes" id="UP000236946"/>
    </source>
</evidence>
<name>A0A2H9T1A2_9BACT</name>
<dbReference type="AlphaFoldDB" id="A0A2H9T1A2"/>
<dbReference type="Proteomes" id="UP000236946">
    <property type="component" value="Unassembled WGS sequence"/>
</dbReference>
<comment type="caution">
    <text evidence="1">The sequence shown here is derived from an EMBL/GenBank/DDBJ whole genome shotgun (WGS) entry which is preliminary data.</text>
</comment>
<dbReference type="EMBL" id="PFEN01000029">
    <property type="protein sequence ID" value="PJE69514.1"/>
    <property type="molecule type" value="Genomic_DNA"/>
</dbReference>
<proteinExistence type="predicted"/>
<dbReference type="SUPFAM" id="SSF144010">
    <property type="entry name" value="CofE-like"/>
    <property type="match status" value="1"/>
</dbReference>
<reference evidence="2" key="1">
    <citation type="submission" date="2017-09" db="EMBL/GenBank/DDBJ databases">
        <title>Depth-based differentiation of microbial function through sediment-hosted aquifers and enrichment of novel symbionts in the deep terrestrial subsurface.</title>
        <authorList>
            <person name="Probst A.J."/>
            <person name="Ladd B."/>
            <person name="Jarett J.K."/>
            <person name="Geller-Mcgrath D.E."/>
            <person name="Sieber C.M.K."/>
            <person name="Emerson J.B."/>
            <person name="Anantharaman K."/>
            <person name="Thomas B.C."/>
            <person name="Malmstrom R."/>
            <person name="Stieglmeier M."/>
            <person name="Klingl A."/>
            <person name="Woyke T."/>
            <person name="Ryan C.M."/>
            <person name="Banfield J.F."/>
        </authorList>
    </citation>
    <scope>NUCLEOTIDE SEQUENCE [LARGE SCALE GENOMIC DNA]</scope>
</reference>